<accession>I4EMT1</accession>
<evidence type="ECO:0000313" key="2">
    <source>
        <dbReference type="Proteomes" id="UP000004221"/>
    </source>
</evidence>
<protein>
    <submittedName>
        <fullName evidence="1">Uncharacterized protein</fullName>
    </submittedName>
</protein>
<dbReference type="AlphaFoldDB" id="I4EMT1"/>
<proteinExistence type="predicted"/>
<reference evidence="1 2" key="1">
    <citation type="journal article" date="2012" name="ISME J.">
        <title>Nitrification expanded: discovery, physiology and genomics of a nitrite-oxidizing bacterium from the phylum Chloroflexi.</title>
        <authorList>
            <person name="Sorokin D.Y."/>
            <person name="Lucker S."/>
            <person name="Vejmelkova D."/>
            <person name="Kostrikina N.A."/>
            <person name="Kleerebezem R."/>
            <person name="Rijpstra W.I."/>
            <person name="Damste J.S."/>
            <person name="Le Paslier D."/>
            <person name="Muyzer G."/>
            <person name="Wagner M."/>
            <person name="van Loosdrecht M.C."/>
            <person name="Daims H."/>
        </authorList>
    </citation>
    <scope>NUCLEOTIDE SEQUENCE [LARGE SCALE GENOMIC DNA]</scope>
    <source>
        <strain evidence="2">none</strain>
    </source>
</reference>
<evidence type="ECO:0000313" key="1">
    <source>
        <dbReference type="EMBL" id="CCF85994.1"/>
    </source>
</evidence>
<dbReference type="Proteomes" id="UP000004221">
    <property type="component" value="Unassembled WGS sequence"/>
</dbReference>
<dbReference type="EMBL" id="CAGS01000612">
    <property type="protein sequence ID" value="CCF85994.1"/>
    <property type="molecule type" value="Genomic_DNA"/>
</dbReference>
<comment type="caution">
    <text evidence="1">The sequence shown here is derived from an EMBL/GenBank/DDBJ whole genome shotgun (WGS) entry which is preliminary data.</text>
</comment>
<sequence>MLSLLLGIGAANPNPSKAAGSWRGRVVGPVANYGAWGTIGTTQPNVPAGQGNRSFEFIMSYNVDGAGKQHFVQTGWVRNPTSCGSTTTVFWEYYNGSTYTNRCRMYFPTGDNDYAVRYDPSNGWWCHDFNGNCIHAEHSSGPALTTSYYVAAYGETNDPSVQMGGTSQSTAIWLTNLRYFDTANNPQWITSTGASYGSCASPCPYGFNWGTAASVLYTYNWTY</sequence>
<keyword evidence="2" id="KW-1185">Reference proteome</keyword>
<gene>
    <name evidence="1" type="ORF">NITHO_650005</name>
</gene>
<organism evidence="1 2">
    <name type="scientific">Nitrolancea hollandica Lb</name>
    <dbReference type="NCBI Taxonomy" id="1129897"/>
    <lineage>
        <taxon>Bacteria</taxon>
        <taxon>Pseudomonadati</taxon>
        <taxon>Thermomicrobiota</taxon>
        <taxon>Thermomicrobia</taxon>
        <taxon>Sphaerobacterales</taxon>
        <taxon>Sphaerobacterineae</taxon>
        <taxon>Sphaerobacteraceae</taxon>
        <taxon>Nitrolancea</taxon>
    </lineage>
</organism>
<name>I4EMT1_9BACT</name>